<feature type="transmembrane region" description="Helical" evidence="1">
    <location>
        <begin position="277"/>
        <end position="300"/>
    </location>
</feature>
<keyword evidence="1" id="KW-0812">Transmembrane</keyword>
<evidence type="ECO:0000313" key="3">
    <source>
        <dbReference type="Proteomes" id="UP001279734"/>
    </source>
</evidence>
<protein>
    <submittedName>
        <fullName evidence="2">Uncharacterized protein</fullName>
    </submittedName>
</protein>
<reference evidence="2" key="1">
    <citation type="submission" date="2023-05" db="EMBL/GenBank/DDBJ databases">
        <title>Nepenthes gracilis genome sequencing.</title>
        <authorList>
            <person name="Fukushima K."/>
        </authorList>
    </citation>
    <scope>NUCLEOTIDE SEQUENCE</scope>
    <source>
        <strain evidence="2">SING2019-196</strain>
    </source>
</reference>
<dbReference type="EMBL" id="BSYO01000029">
    <property type="protein sequence ID" value="GMH25429.1"/>
    <property type="molecule type" value="Genomic_DNA"/>
</dbReference>
<accession>A0AAD3TAI3</accession>
<keyword evidence="1" id="KW-1133">Transmembrane helix</keyword>
<keyword evidence="3" id="KW-1185">Reference proteome</keyword>
<evidence type="ECO:0000313" key="2">
    <source>
        <dbReference type="EMBL" id="GMH25429.1"/>
    </source>
</evidence>
<evidence type="ECO:0000256" key="1">
    <source>
        <dbReference type="SAM" id="Phobius"/>
    </source>
</evidence>
<dbReference type="AlphaFoldDB" id="A0AAD3TAI3"/>
<comment type="caution">
    <text evidence="2">The sequence shown here is derived from an EMBL/GenBank/DDBJ whole genome shotgun (WGS) entry which is preliminary data.</text>
</comment>
<proteinExistence type="predicted"/>
<organism evidence="2 3">
    <name type="scientific">Nepenthes gracilis</name>
    <name type="common">Slender pitcher plant</name>
    <dbReference type="NCBI Taxonomy" id="150966"/>
    <lineage>
        <taxon>Eukaryota</taxon>
        <taxon>Viridiplantae</taxon>
        <taxon>Streptophyta</taxon>
        <taxon>Embryophyta</taxon>
        <taxon>Tracheophyta</taxon>
        <taxon>Spermatophyta</taxon>
        <taxon>Magnoliopsida</taxon>
        <taxon>eudicotyledons</taxon>
        <taxon>Gunneridae</taxon>
        <taxon>Pentapetalae</taxon>
        <taxon>Caryophyllales</taxon>
        <taxon>Nepenthaceae</taxon>
        <taxon>Nepenthes</taxon>
    </lineage>
</organism>
<sequence>MFCQAGGAFSGAIDPSAVGVPLADTCSEEISGISPALVWSAASNLLCGAASAGRNWLQFWSRMAFIVLGLLPGLIMLVWTCSPDGWCLSSYAATDFLMGELLCSTVDDGADGLGAGALCCRALPCQLIHAVPKGCLSSNSNQRCPVLVAEVSEPHKNSSSLSLKPGSVVNGSVLLVIEPGTVGVTADLKEEACAIMDTMFMEGCESDPAGQMSPICAPLEVKHQVCSAVDSDESIPPIGHDSVQESSTMYSDYGASTSCAVSRAFAVAFQLESLPSAYALLLAMWNVFVSAVVEVFSLVVRDAMVHAVAG</sequence>
<keyword evidence="1" id="KW-0472">Membrane</keyword>
<dbReference type="Proteomes" id="UP001279734">
    <property type="component" value="Unassembled WGS sequence"/>
</dbReference>
<name>A0AAD3TAI3_NEPGR</name>
<gene>
    <name evidence="2" type="ORF">Nepgr_027272</name>
</gene>